<name>A0A1M5CYR3_9HYPH</name>
<sequence length="559" mass="59098">MSGITPTAATVQAIAELAMAEPLANRAALRDRMAGASVDVLVVGGGITGAGVALDAASRGFSVALVEQGDFASGTSSRSSKMIHGGFRYLQTGDVALVRESLRERYALQRNAAHLVTVMPFMIPLFLKGGVINPKLSRALGGALWSYQLAGAWRLGKRHRRLDHQAVSAHMSGLDMERIGAGYLFHDLRTDDARLTLAVLASAVGQGAAVLNYARCTGVSAFDRDGRTAHIAVGGENIEIRARVIVNATGVWAQNFLDIAGIASDRQLAPAKGTHLVVPRALTGNDIAVSLPTSDRRTISVVNEGPFAYIGSTESTDPDDINQPSITQSDVDYILSGVNRHLKRPIAPSDVTGGWAGFRPLISGGKSARSSDLSRKHSISVEAEGVVTVTGGKLTTYREMAEGTVNAICGILNRRVACRTRDLKLHGFGPGASHLSDGQRLDKRYGTKAAAITQIVTMSPPLGHSVTPLGDTLLAEVVWGLQAEMAASLADALLRRTRIALYDGRAVLANAEQIGLIVGRGVGWSPSQIALETEQLKSTLRHELGVLAHDLPTVVPCQS</sequence>
<dbReference type="Pfam" id="PF16901">
    <property type="entry name" value="DAO_C"/>
    <property type="match status" value="1"/>
</dbReference>
<dbReference type="InterPro" id="IPR036188">
    <property type="entry name" value="FAD/NAD-bd_sf"/>
</dbReference>
<dbReference type="EMBL" id="FQVC01000010">
    <property type="protein sequence ID" value="SHF59879.1"/>
    <property type="molecule type" value="Genomic_DNA"/>
</dbReference>
<evidence type="ECO:0000256" key="4">
    <source>
        <dbReference type="ARBA" id="ARBA00022798"/>
    </source>
</evidence>
<evidence type="ECO:0000256" key="1">
    <source>
        <dbReference type="ARBA" id="ARBA00001974"/>
    </source>
</evidence>
<gene>
    <name evidence="10" type="ORF">SAMN02745223_03064</name>
</gene>
<feature type="domain" description="FAD dependent oxidoreductase" evidence="8">
    <location>
        <begin position="39"/>
        <end position="391"/>
    </location>
</feature>
<comment type="similarity">
    <text evidence="2 7">Belongs to the FAD-dependent glycerol-3-phosphate dehydrogenase family.</text>
</comment>
<dbReference type="Gene3D" id="3.30.9.10">
    <property type="entry name" value="D-Amino Acid Oxidase, subunit A, domain 2"/>
    <property type="match status" value="1"/>
</dbReference>
<evidence type="ECO:0000256" key="2">
    <source>
        <dbReference type="ARBA" id="ARBA00007330"/>
    </source>
</evidence>
<dbReference type="SUPFAM" id="SSF54373">
    <property type="entry name" value="FAD-linked reductases, C-terminal domain"/>
    <property type="match status" value="1"/>
</dbReference>
<dbReference type="PANTHER" id="PTHR11985:SF35">
    <property type="entry name" value="ANAEROBIC GLYCEROL-3-PHOSPHATE DEHYDROGENASE SUBUNIT A"/>
    <property type="match status" value="1"/>
</dbReference>
<evidence type="ECO:0000256" key="5">
    <source>
        <dbReference type="ARBA" id="ARBA00022827"/>
    </source>
</evidence>
<dbReference type="Pfam" id="PF01266">
    <property type="entry name" value="DAO"/>
    <property type="match status" value="1"/>
</dbReference>
<dbReference type="PROSITE" id="PS00978">
    <property type="entry name" value="FAD_G3PDH_2"/>
    <property type="match status" value="1"/>
</dbReference>
<dbReference type="PANTHER" id="PTHR11985">
    <property type="entry name" value="GLYCEROL-3-PHOSPHATE DEHYDROGENASE"/>
    <property type="match status" value="1"/>
</dbReference>
<dbReference type="InterPro" id="IPR031656">
    <property type="entry name" value="DAO_C"/>
</dbReference>
<dbReference type="SUPFAM" id="SSF51905">
    <property type="entry name" value="FAD/NAD(P)-binding domain"/>
    <property type="match status" value="1"/>
</dbReference>
<dbReference type="InterPro" id="IPR006076">
    <property type="entry name" value="FAD-dep_OxRdtase"/>
</dbReference>
<dbReference type="PRINTS" id="PR01001">
    <property type="entry name" value="FADG3PDH"/>
</dbReference>
<comment type="cofactor">
    <cofactor evidence="1 7">
        <name>FAD</name>
        <dbReference type="ChEBI" id="CHEBI:57692"/>
    </cofactor>
</comment>
<feature type="domain" description="Alpha-glycerophosphate oxidase C-terminal" evidence="9">
    <location>
        <begin position="438"/>
        <end position="528"/>
    </location>
</feature>
<evidence type="ECO:0000313" key="10">
    <source>
        <dbReference type="EMBL" id="SHF59879.1"/>
    </source>
</evidence>
<dbReference type="Gene3D" id="3.50.50.60">
    <property type="entry name" value="FAD/NAD(P)-binding domain"/>
    <property type="match status" value="1"/>
</dbReference>
<dbReference type="AlphaFoldDB" id="A0A1M5CYR3"/>
<dbReference type="PROSITE" id="PS00977">
    <property type="entry name" value="FAD_G3PDH_1"/>
    <property type="match status" value="1"/>
</dbReference>
<evidence type="ECO:0000256" key="7">
    <source>
        <dbReference type="RuleBase" id="RU361217"/>
    </source>
</evidence>
<evidence type="ECO:0000256" key="6">
    <source>
        <dbReference type="ARBA" id="ARBA00023002"/>
    </source>
</evidence>
<dbReference type="InterPro" id="IPR000447">
    <property type="entry name" value="G3P_DH_FAD-dep"/>
</dbReference>
<keyword evidence="4" id="KW-0319">Glycerol metabolism</keyword>
<dbReference type="GO" id="GO:0004368">
    <property type="term" value="F:glycerol-3-phosphate dehydrogenase (quinone) activity"/>
    <property type="evidence" value="ECO:0007669"/>
    <property type="project" value="UniProtKB-EC"/>
</dbReference>
<evidence type="ECO:0000259" key="8">
    <source>
        <dbReference type="Pfam" id="PF01266"/>
    </source>
</evidence>
<proteinExistence type="inferred from homology"/>
<evidence type="ECO:0000256" key="3">
    <source>
        <dbReference type="ARBA" id="ARBA00022630"/>
    </source>
</evidence>
<dbReference type="Proteomes" id="UP000184533">
    <property type="component" value="Unassembled WGS sequence"/>
</dbReference>
<organism evidence="10 11">
    <name type="scientific">Devosia limi DSM 17137</name>
    <dbReference type="NCBI Taxonomy" id="1121477"/>
    <lineage>
        <taxon>Bacteria</taxon>
        <taxon>Pseudomonadati</taxon>
        <taxon>Pseudomonadota</taxon>
        <taxon>Alphaproteobacteria</taxon>
        <taxon>Hyphomicrobiales</taxon>
        <taxon>Devosiaceae</taxon>
        <taxon>Devosia</taxon>
    </lineage>
</organism>
<dbReference type="EC" id="1.1.5.3" evidence="7"/>
<reference evidence="10 11" key="1">
    <citation type="submission" date="2016-11" db="EMBL/GenBank/DDBJ databases">
        <authorList>
            <person name="Jaros S."/>
            <person name="Januszkiewicz K."/>
            <person name="Wedrychowicz H."/>
        </authorList>
    </citation>
    <scope>NUCLEOTIDE SEQUENCE [LARGE SCALE GENOMIC DNA]</scope>
    <source>
        <strain evidence="10 11">DSM 17137</strain>
    </source>
</reference>
<evidence type="ECO:0000313" key="11">
    <source>
        <dbReference type="Proteomes" id="UP000184533"/>
    </source>
</evidence>
<dbReference type="OrthoDB" id="9766796at2"/>
<dbReference type="GO" id="GO:0006071">
    <property type="term" value="P:glycerol metabolic process"/>
    <property type="evidence" value="ECO:0007669"/>
    <property type="project" value="UniProtKB-KW"/>
</dbReference>
<accession>A0A1M5CYR3</accession>
<dbReference type="RefSeq" id="WP_052950558.1">
    <property type="nucleotide sequence ID" value="NZ_FQVC01000010.1"/>
</dbReference>
<protein>
    <recommendedName>
        <fullName evidence="7">Glycerol-3-phosphate dehydrogenase</fullName>
        <ecNumber evidence="7">1.1.5.3</ecNumber>
    </recommendedName>
</protein>
<comment type="catalytic activity">
    <reaction evidence="7">
        <text>a quinone + sn-glycerol 3-phosphate = dihydroxyacetone phosphate + a quinol</text>
        <dbReference type="Rhea" id="RHEA:18977"/>
        <dbReference type="ChEBI" id="CHEBI:24646"/>
        <dbReference type="ChEBI" id="CHEBI:57597"/>
        <dbReference type="ChEBI" id="CHEBI:57642"/>
        <dbReference type="ChEBI" id="CHEBI:132124"/>
        <dbReference type="EC" id="1.1.5.3"/>
    </reaction>
</comment>
<evidence type="ECO:0000259" key="9">
    <source>
        <dbReference type="Pfam" id="PF16901"/>
    </source>
</evidence>
<dbReference type="GO" id="GO:0009331">
    <property type="term" value="C:glycerol-3-phosphate dehydrogenase (FAD) complex"/>
    <property type="evidence" value="ECO:0007669"/>
    <property type="project" value="UniProtKB-UniRule"/>
</dbReference>
<keyword evidence="5" id="KW-0274">FAD</keyword>
<keyword evidence="3 7" id="KW-0285">Flavoprotein</keyword>
<dbReference type="InterPro" id="IPR038299">
    <property type="entry name" value="DAO_C_sf"/>
</dbReference>
<keyword evidence="6 7" id="KW-0560">Oxidoreductase</keyword>
<dbReference type="GO" id="GO:0046168">
    <property type="term" value="P:glycerol-3-phosphate catabolic process"/>
    <property type="evidence" value="ECO:0007669"/>
    <property type="project" value="TreeGrafter"/>
</dbReference>
<dbReference type="Gene3D" id="1.10.8.870">
    <property type="entry name" value="Alpha-glycerophosphate oxidase, cap domain"/>
    <property type="match status" value="1"/>
</dbReference>